<dbReference type="EMBL" id="CP001997">
    <property type="protein sequence ID" value="ADE57302.1"/>
    <property type="molecule type" value="Genomic_DNA"/>
</dbReference>
<dbReference type="Proteomes" id="UP000002366">
    <property type="component" value="Chromosome"/>
</dbReference>
<dbReference type="RefSeq" id="WP_013048565.1">
    <property type="nucleotide sequence ID" value="NC_014011.1"/>
</dbReference>
<dbReference type="Gene3D" id="1.10.486.10">
    <property type="entry name" value="PCRA, domain 4"/>
    <property type="match status" value="1"/>
</dbReference>
<evidence type="ECO:0000259" key="14">
    <source>
        <dbReference type="PROSITE" id="PS51217"/>
    </source>
</evidence>
<accession>D5EFH0</accession>
<dbReference type="Gene3D" id="3.40.50.300">
    <property type="entry name" value="P-loop containing nucleotide triphosphate hydrolases"/>
    <property type="match status" value="2"/>
</dbReference>
<dbReference type="eggNOG" id="COG0210">
    <property type="taxonomic scope" value="Bacteria"/>
</dbReference>
<comment type="catalytic activity">
    <reaction evidence="10">
        <text>ATP + H2O = ADP + phosphate + H(+)</text>
        <dbReference type="Rhea" id="RHEA:13065"/>
        <dbReference type="ChEBI" id="CHEBI:15377"/>
        <dbReference type="ChEBI" id="CHEBI:15378"/>
        <dbReference type="ChEBI" id="CHEBI:30616"/>
        <dbReference type="ChEBI" id="CHEBI:43474"/>
        <dbReference type="ChEBI" id="CHEBI:456216"/>
        <dbReference type="EC" id="5.6.2.4"/>
    </reaction>
</comment>
<evidence type="ECO:0000256" key="1">
    <source>
        <dbReference type="ARBA" id="ARBA00009922"/>
    </source>
</evidence>
<keyword evidence="4 11" id="KW-0347">Helicase</keyword>
<evidence type="ECO:0000256" key="6">
    <source>
        <dbReference type="ARBA" id="ARBA00023125"/>
    </source>
</evidence>
<evidence type="ECO:0000259" key="13">
    <source>
        <dbReference type="PROSITE" id="PS51198"/>
    </source>
</evidence>
<evidence type="ECO:0000256" key="3">
    <source>
        <dbReference type="ARBA" id="ARBA00022801"/>
    </source>
</evidence>
<comment type="similarity">
    <text evidence="1">Belongs to the helicase family. UvrD subfamily.</text>
</comment>
<dbReference type="GO" id="GO:0003677">
    <property type="term" value="F:DNA binding"/>
    <property type="evidence" value="ECO:0007669"/>
    <property type="project" value="UniProtKB-KW"/>
</dbReference>
<dbReference type="InterPro" id="IPR013986">
    <property type="entry name" value="DExx_box_DNA_helicase_dom_sf"/>
</dbReference>
<evidence type="ECO:0000313" key="16">
    <source>
        <dbReference type="Proteomes" id="UP000002366"/>
    </source>
</evidence>
<proteinExistence type="inferred from homology"/>
<dbReference type="GO" id="GO:0000725">
    <property type="term" value="P:recombinational repair"/>
    <property type="evidence" value="ECO:0007669"/>
    <property type="project" value="TreeGrafter"/>
</dbReference>
<dbReference type="GO" id="GO:0016887">
    <property type="term" value="F:ATP hydrolysis activity"/>
    <property type="evidence" value="ECO:0007669"/>
    <property type="project" value="RHEA"/>
</dbReference>
<gene>
    <name evidence="15" type="ordered locus">Amico_1179</name>
</gene>
<evidence type="ECO:0000256" key="7">
    <source>
        <dbReference type="ARBA" id="ARBA00023235"/>
    </source>
</evidence>
<feature type="region of interest" description="Disordered" evidence="12">
    <location>
        <begin position="638"/>
        <end position="660"/>
    </location>
</feature>
<evidence type="ECO:0000256" key="10">
    <source>
        <dbReference type="ARBA" id="ARBA00048988"/>
    </source>
</evidence>
<dbReference type="Gene3D" id="1.10.10.160">
    <property type="match status" value="1"/>
</dbReference>
<dbReference type="PANTHER" id="PTHR11070">
    <property type="entry name" value="UVRD / RECB / PCRA DNA HELICASE FAMILY MEMBER"/>
    <property type="match status" value="1"/>
</dbReference>
<evidence type="ECO:0000256" key="8">
    <source>
        <dbReference type="ARBA" id="ARBA00034617"/>
    </source>
</evidence>
<dbReference type="KEGG" id="aco:Amico_1179"/>
<keyword evidence="2 11" id="KW-0547">Nucleotide-binding</keyword>
<keyword evidence="3 11" id="KW-0378">Hydrolase</keyword>
<dbReference type="CDD" id="cd17932">
    <property type="entry name" value="DEXQc_UvrD"/>
    <property type="match status" value="1"/>
</dbReference>
<organism evidence="15 16">
    <name type="scientific">Aminobacterium colombiense (strain DSM 12261 / ALA-1)</name>
    <dbReference type="NCBI Taxonomy" id="572547"/>
    <lineage>
        <taxon>Bacteria</taxon>
        <taxon>Thermotogati</taxon>
        <taxon>Synergistota</taxon>
        <taxon>Synergistia</taxon>
        <taxon>Synergistales</taxon>
        <taxon>Aminobacteriaceae</taxon>
        <taxon>Aminobacterium</taxon>
    </lineage>
</organism>
<dbReference type="PROSITE" id="PS51198">
    <property type="entry name" value="UVRD_HELICASE_ATP_BIND"/>
    <property type="match status" value="1"/>
</dbReference>
<dbReference type="GO" id="GO:0005524">
    <property type="term" value="F:ATP binding"/>
    <property type="evidence" value="ECO:0007669"/>
    <property type="project" value="UniProtKB-UniRule"/>
</dbReference>
<dbReference type="GO" id="GO:0043138">
    <property type="term" value="F:3'-5' DNA helicase activity"/>
    <property type="evidence" value="ECO:0007669"/>
    <property type="project" value="UniProtKB-EC"/>
</dbReference>
<reference evidence="15 16" key="1">
    <citation type="journal article" date="2010" name="Stand. Genomic Sci.">
        <title>Complete genome sequence of Aminobacterium colombiense type strain (ALA-1).</title>
        <authorList>
            <person name="Chertkov O."/>
            <person name="Sikorski J."/>
            <person name="Brambilla E."/>
            <person name="Lapidus A."/>
            <person name="Copeland A."/>
            <person name="Glavina Del Rio T."/>
            <person name="Nolan M."/>
            <person name="Lucas S."/>
            <person name="Tice H."/>
            <person name="Cheng J.F."/>
            <person name="Han C."/>
            <person name="Detter J.C."/>
            <person name="Bruce D."/>
            <person name="Tapia R."/>
            <person name="Goodwin L."/>
            <person name="Pitluck S."/>
            <person name="Liolios K."/>
            <person name="Ivanova N."/>
            <person name="Mavromatis K."/>
            <person name="Ovchinnikova G."/>
            <person name="Pati A."/>
            <person name="Chen A."/>
            <person name="Palaniappan K."/>
            <person name="Land M."/>
            <person name="Hauser L."/>
            <person name="Chang Y.J."/>
            <person name="Jeffries C.D."/>
            <person name="Spring S."/>
            <person name="Rohde M."/>
            <person name="Goker M."/>
            <person name="Bristow J."/>
            <person name="Eisen J.A."/>
            <person name="Markowitz V."/>
            <person name="Hugenholtz P."/>
            <person name="Kyrpides N.C."/>
            <person name="Klenk H.P."/>
        </authorList>
    </citation>
    <scope>NUCLEOTIDE SEQUENCE [LARGE SCALE GENOMIC DNA]</scope>
    <source>
        <strain evidence="16">DSM 12261 / ALA-1</strain>
    </source>
</reference>
<dbReference type="GO" id="GO:0005829">
    <property type="term" value="C:cytosol"/>
    <property type="evidence" value="ECO:0007669"/>
    <property type="project" value="TreeGrafter"/>
</dbReference>
<dbReference type="STRING" id="572547.Amico_1179"/>
<evidence type="ECO:0000256" key="11">
    <source>
        <dbReference type="PROSITE-ProRule" id="PRU00560"/>
    </source>
</evidence>
<comment type="catalytic activity">
    <reaction evidence="8">
        <text>Couples ATP hydrolysis with the unwinding of duplex DNA by translocating in the 3'-5' direction.</text>
        <dbReference type="EC" id="5.6.2.4"/>
    </reaction>
</comment>
<dbReference type="AlphaFoldDB" id="D5EFH0"/>
<feature type="domain" description="UvrD-like helicase C-terminal" evidence="14">
    <location>
        <begin position="288"/>
        <end position="559"/>
    </location>
</feature>
<feature type="binding site" evidence="11">
    <location>
        <begin position="30"/>
        <end position="37"/>
    </location>
    <ligand>
        <name>ATP</name>
        <dbReference type="ChEBI" id="CHEBI:30616"/>
    </ligand>
</feature>
<protein>
    <recommendedName>
        <fullName evidence="9">DNA 3'-5' helicase</fullName>
        <ecNumber evidence="9">5.6.2.4</ecNumber>
    </recommendedName>
</protein>
<name>D5EFH0_AMICL</name>
<keyword evidence="6" id="KW-0238">DNA-binding</keyword>
<evidence type="ECO:0000256" key="9">
    <source>
        <dbReference type="ARBA" id="ARBA00034808"/>
    </source>
</evidence>
<feature type="domain" description="UvrD-like helicase ATP-binding" evidence="13">
    <location>
        <begin position="9"/>
        <end position="287"/>
    </location>
</feature>
<dbReference type="HOGENOM" id="CLU_004585_5_8_0"/>
<keyword evidence="16" id="KW-1185">Reference proteome</keyword>
<dbReference type="SUPFAM" id="SSF52540">
    <property type="entry name" value="P-loop containing nucleoside triphosphate hydrolases"/>
    <property type="match status" value="1"/>
</dbReference>
<dbReference type="Pfam" id="PF00580">
    <property type="entry name" value="UvrD-helicase"/>
    <property type="match status" value="1"/>
</dbReference>
<dbReference type="OrthoDB" id="9810135at2"/>
<evidence type="ECO:0000256" key="2">
    <source>
        <dbReference type="ARBA" id="ARBA00022741"/>
    </source>
</evidence>
<dbReference type="InterPro" id="IPR027417">
    <property type="entry name" value="P-loop_NTPase"/>
</dbReference>
<keyword evidence="5 11" id="KW-0067">ATP-binding</keyword>
<keyword evidence="7" id="KW-0413">Isomerase</keyword>
<dbReference type="CDD" id="cd18807">
    <property type="entry name" value="SF1_C_UvrD"/>
    <property type="match status" value="1"/>
</dbReference>
<evidence type="ECO:0000256" key="12">
    <source>
        <dbReference type="SAM" id="MobiDB-lite"/>
    </source>
</evidence>
<dbReference type="InterPro" id="IPR000212">
    <property type="entry name" value="DNA_helicase_UvrD/REP"/>
</dbReference>
<dbReference type="Pfam" id="PF13361">
    <property type="entry name" value="UvrD_C"/>
    <property type="match status" value="2"/>
</dbReference>
<dbReference type="EC" id="5.6.2.4" evidence="9"/>
<sequence length="660" mass="75102">MSVADSILDKLNPRQQEAVRYCDGPLLVLAGAGSGKTRVLAHKIAYLIEKGYASPKGILAVTFTNKAAREMGERVQALVGAKASAMQVSTFHSFGLHFLFRNSDQLEFLGLRKGFAIFDRNDSRSLVKKIMEDLKLDPKQIDPTNVLDHISKAKTEGNHKTLEPVGLEGIEHEVYRKYHDELRRQNAVDFDDLLILPLHLLMVDEKLREQEQSRLDWILVDEYQDVNKPQYFLLRRLIGTKGNIMVVGDPDQSIYGWRGADMTMILNFEKDFPAAKVVVLDQNYRSTGNILKAANAVIISNERRRKKNLWTARDMGEKIYVLLAPNEYQEADFILSEMHRLHNFCGYRYGDMAVLYRINAMSRIYEQKCIEKGVPYRVVRGTAFYDRKEIKDVLSFMRLAVNPLDGASLGRIANVPTRGIGKKSQEKLMEGLGAIPEMEAEQLWRAVADGKDLGLTGKAKIGAMELGRHMFNIIKRSGSFHDVLLYILDSIEYEDQLKKDDPEGWEERVENIRELGSLVTSGGDLAEVLAEVALFTDLETTDMDDLEAVNFLTLHAAKGLEFPVVFLVGLEEAIFPHFKCLEVQESLEEERRLCYVGMTRAEEKLYMSGARSRRLFGTVFRNGLSRFLWEIPDGNKNVDDRGEEERTNAGFGSDRRRWGW</sequence>
<dbReference type="InterPro" id="IPR014017">
    <property type="entry name" value="DNA_helicase_UvrD-like_C"/>
</dbReference>
<evidence type="ECO:0000256" key="4">
    <source>
        <dbReference type="ARBA" id="ARBA00022806"/>
    </source>
</evidence>
<evidence type="ECO:0000256" key="5">
    <source>
        <dbReference type="ARBA" id="ARBA00022840"/>
    </source>
</evidence>
<evidence type="ECO:0000313" key="15">
    <source>
        <dbReference type="EMBL" id="ADE57302.1"/>
    </source>
</evidence>
<dbReference type="InterPro" id="IPR014016">
    <property type="entry name" value="UvrD-like_ATP-bd"/>
</dbReference>
<dbReference type="PROSITE" id="PS51217">
    <property type="entry name" value="UVRD_HELICASE_CTER"/>
    <property type="match status" value="1"/>
</dbReference>
<dbReference type="PANTHER" id="PTHR11070:SF2">
    <property type="entry name" value="ATP-DEPENDENT DNA HELICASE SRS2"/>
    <property type="match status" value="1"/>
</dbReference>